<name>A0A554LL43_9BACT</name>
<feature type="region of interest" description="Disordered" evidence="1">
    <location>
        <begin position="48"/>
        <end position="101"/>
    </location>
</feature>
<dbReference type="Gene3D" id="3.40.50.1110">
    <property type="entry name" value="SGNH hydrolase"/>
    <property type="match status" value="1"/>
</dbReference>
<sequence>MRKIQISKKGILIADFTLSWIMVTGIIVTLTSATWVFFFLPKNQASSLLNGDSQKTNEETQSAGDTSNNDESAGTKGSTKKSTSKSTTGNQTSGVAGNDGATSDGVTSLSLIALGDSITNAASPTSSMPGDNKSYSFSTGSNINSVYRYLISIGQNISPTNLAVSGAKSVNVLAGQVPQVSSYNPSYITLLVGGNDMLSLLSGEPVTPEQFQSNLSSIASQIKSSGRKILIGTIPNYSVMWQAGYPTCANYPYPPEIVALAISQYNSIISSVASQNGMTLVNLYPYLGTGDVSDYDCLHPNLSGQQKIADRFISGL</sequence>
<dbReference type="Pfam" id="PF13472">
    <property type="entry name" value="Lipase_GDSL_2"/>
    <property type="match status" value="1"/>
</dbReference>
<dbReference type="EMBL" id="VMGN01000039">
    <property type="protein sequence ID" value="TSC93590.1"/>
    <property type="molecule type" value="Genomic_DNA"/>
</dbReference>
<dbReference type="InterPro" id="IPR051532">
    <property type="entry name" value="Ester_Hydrolysis_Enzymes"/>
</dbReference>
<evidence type="ECO:0000256" key="1">
    <source>
        <dbReference type="SAM" id="MobiDB-lite"/>
    </source>
</evidence>
<dbReference type="InterPro" id="IPR036514">
    <property type="entry name" value="SGNH_hydro_sf"/>
</dbReference>
<feature type="transmembrane region" description="Helical" evidence="2">
    <location>
        <begin position="12"/>
        <end position="40"/>
    </location>
</feature>
<feature type="compositionally biased region" description="Low complexity" evidence="1">
    <location>
        <begin position="84"/>
        <end position="94"/>
    </location>
</feature>
<keyword evidence="2" id="KW-0812">Transmembrane</keyword>
<evidence type="ECO:0000313" key="5">
    <source>
        <dbReference type="Proteomes" id="UP000316495"/>
    </source>
</evidence>
<evidence type="ECO:0000313" key="4">
    <source>
        <dbReference type="EMBL" id="TSC93590.1"/>
    </source>
</evidence>
<protein>
    <recommendedName>
        <fullName evidence="3">SGNH hydrolase-type esterase domain-containing protein</fullName>
    </recommendedName>
</protein>
<dbReference type="GO" id="GO:0004622">
    <property type="term" value="F:phosphatidylcholine lysophospholipase activity"/>
    <property type="evidence" value="ECO:0007669"/>
    <property type="project" value="TreeGrafter"/>
</dbReference>
<dbReference type="PANTHER" id="PTHR30383">
    <property type="entry name" value="THIOESTERASE 1/PROTEASE 1/LYSOPHOSPHOLIPASE L1"/>
    <property type="match status" value="1"/>
</dbReference>
<reference evidence="4 5" key="1">
    <citation type="submission" date="2017-07" db="EMBL/GenBank/DDBJ databases">
        <title>Mechanisms for carbon and nitrogen cycling indicate functional differentiation within the Candidate Phyla Radiation.</title>
        <authorList>
            <person name="Danczak R.E."/>
            <person name="Johnston M.D."/>
            <person name="Kenah C."/>
            <person name="Slattery M."/>
            <person name="Wrighton K.C."/>
            <person name="Wilkins M.J."/>
        </authorList>
    </citation>
    <scope>NUCLEOTIDE SEQUENCE [LARGE SCALE GENOMIC DNA]</scope>
    <source>
        <strain evidence="4">Athens1014_28</strain>
    </source>
</reference>
<organism evidence="4 5">
    <name type="scientific">Candidatus Berkelbacteria bacterium Athens1014_28</name>
    <dbReference type="NCBI Taxonomy" id="2017145"/>
    <lineage>
        <taxon>Bacteria</taxon>
        <taxon>Candidatus Berkelbacteria</taxon>
    </lineage>
</organism>
<keyword evidence="2" id="KW-1133">Transmembrane helix</keyword>
<feature type="compositionally biased region" description="Polar residues" evidence="1">
    <location>
        <begin position="48"/>
        <end position="71"/>
    </location>
</feature>
<keyword evidence="2" id="KW-0472">Membrane</keyword>
<proteinExistence type="predicted"/>
<feature type="domain" description="SGNH hydrolase-type esterase" evidence="3">
    <location>
        <begin position="113"/>
        <end position="306"/>
    </location>
</feature>
<evidence type="ECO:0000256" key="2">
    <source>
        <dbReference type="SAM" id="Phobius"/>
    </source>
</evidence>
<dbReference type="PANTHER" id="PTHR30383:SF5">
    <property type="entry name" value="SGNH HYDROLASE-TYPE ESTERASE DOMAIN-CONTAINING PROTEIN"/>
    <property type="match status" value="1"/>
</dbReference>
<gene>
    <name evidence="4" type="ORF">Athens101428_631</name>
</gene>
<dbReference type="SUPFAM" id="SSF52266">
    <property type="entry name" value="SGNH hydrolase"/>
    <property type="match status" value="1"/>
</dbReference>
<dbReference type="InterPro" id="IPR013830">
    <property type="entry name" value="SGNH_hydro"/>
</dbReference>
<evidence type="ECO:0000259" key="3">
    <source>
        <dbReference type="Pfam" id="PF13472"/>
    </source>
</evidence>
<dbReference type="AlphaFoldDB" id="A0A554LL43"/>
<accession>A0A554LL43</accession>
<comment type="caution">
    <text evidence="4">The sequence shown here is derived from an EMBL/GenBank/DDBJ whole genome shotgun (WGS) entry which is preliminary data.</text>
</comment>
<dbReference type="Proteomes" id="UP000316495">
    <property type="component" value="Unassembled WGS sequence"/>
</dbReference>